<proteinExistence type="predicted"/>
<sequence length="162" mass="17196">MSSAKPADRRLTRARARDVTEVHAYECGAAVTDSFNAKKSELQSAGKSTDEAWVFHATHRDNIPAIMCTGFRVCGSGAAFPVLNGSAHGYGVYAASGPPSINVYANEVDGTKAVILARALKGQEGERGQGDRWGAGGNWRVFRSGAQLLPCYVVYYVADAAP</sequence>
<dbReference type="OrthoDB" id="2015322at2759"/>
<protein>
    <recommendedName>
        <fullName evidence="3">PARP</fullName>
    </recommendedName>
</protein>
<dbReference type="AlphaFoldDB" id="A0A836CHI6"/>
<gene>
    <name evidence="1" type="ORF">JKP88DRAFT_276500</name>
</gene>
<reference evidence="1" key="1">
    <citation type="submission" date="2021-02" db="EMBL/GenBank/DDBJ databases">
        <title>First Annotated Genome of the Yellow-green Alga Tribonema minus.</title>
        <authorList>
            <person name="Mahan K.M."/>
        </authorList>
    </citation>
    <scope>NUCLEOTIDE SEQUENCE</scope>
    <source>
        <strain evidence="1">UTEX B ZZ1240</strain>
    </source>
</reference>
<dbReference type="EMBL" id="JAFCMP010000113">
    <property type="protein sequence ID" value="KAG5186162.1"/>
    <property type="molecule type" value="Genomic_DNA"/>
</dbReference>
<evidence type="ECO:0008006" key="3">
    <source>
        <dbReference type="Google" id="ProtNLM"/>
    </source>
</evidence>
<accession>A0A836CHI6</accession>
<comment type="caution">
    <text evidence="1">The sequence shown here is derived from an EMBL/GenBank/DDBJ whole genome shotgun (WGS) entry which is preliminary data.</text>
</comment>
<keyword evidence="2" id="KW-1185">Reference proteome</keyword>
<dbReference type="Proteomes" id="UP000664859">
    <property type="component" value="Unassembled WGS sequence"/>
</dbReference>
<name>A0A836CHI6_9STRA</name>
<dbReference type="Gene3D" id="3.90.228.10">
    <property type="match status" value="1"/>
</dbReference>
<evidence type="ECO:0000313" key="1">
    <source>
        <dbReference type="EMBL" id="KAG5186162.1"/>
    </source>
</evidence>
<evidence type="ECO:0000313" key="2">
    <source>
        <dbReference type="Proteomes" id="UP000664859"/>
    </source>
</evidence>
<organism evidence="1 2">
    <name type="scientific">Tribonema minus</name>
    <dbReference type="NCBI Taxonomy" id="303371"/>
    <lineage>
        <taxon>Eukaryota</taxon>
        <taxon>Sar</taxon>
        <taxon>Stramenopiles</taxon>
        <taxon>Ochrophyta</taxon>
        <taxon>PX clade</taxon>
        <taxon>Xanthophyceae</taxon>
        <taxon>Tribonematales</taxon>
        <taxon>Tribonemataceae</taxon>
        <taxon>Tribonema</taxon>
    </lineage>
</organism>
<dbReference type="SUPFAM" id="SSF56399">
    <property type="entry name" value="ADP-ribosylation"/>
    <property type="match status" value="1"/>
</dbReference>